<feature type="region of interest" description="Disordered" evidence="1">
    <location>
        <begin position="1"/>
        <end position="20"/>
    </location>
</feature>
<name>A0A5P1FFH4_ASPOF</name>
<dbReference type="AlphaFoldDB" id="A0A5P1FFH4"/>
<protein>
    <submittedName>
        <fullName evidence="2">Uncharacterized protein</fullName>
    </submittedName>
</protein>
<dbReference type="Proteomes" id="UP000243459">
    <property type="component" value="Chromosome 3"/>
</dbReference>
<accession>A0A5P1FFH4</accession>
<evidence type="ECO:0000313" key="2">
    <source>
        <dbReference type="EMBL" id="ONK75609.1"/>
    </source>
</evidence>
<proteinExistence type="predicted"/>
<dbReference type="EMBL" id="CM007383">
    <property type="protein sequence ID" value="ONK75609.1"/>
    <property type="molecule type" value="Genomic_DNA"/>
</dbReference>
<reference evidence="3" key="1">
    <citation type="journal article" date="2017" name="Nat. Commun.">
        <title>The asparagus genome sheds light on the origin and evolution of a young Y chromosome.</title>
        <authorList>
            <person name="Harkess A."/>
            <person name="Zhou J."/>
            <person name="Xu C."/>
            <person name="Bowers J.E."/>
            <person name="Van der Hulst R."/>
            <person name="Ayyampalayam S."/>
            <person name="Mercati F."/>
            <person name="Riccardi P."/>
            <person name="McKain M.R."/>
            <person name="Kakrana A."/>
            <person name="Tang H."/>
            <person name="Ray J."/>
            <person name="Groenendijk J."/>
            <person name="Arikit S."/>
            <person name="Mathioni S.M."/>
            <person name="Nakano M."/>
            <person name="Shan H."/>
            <person name="Telgmann-Rauber A."/>
            <person name="Kanno A."/>
            <person name="Yue Z."/>
            <person name="Chen H."/>
            <person name="Li W."/>
            <person name="Chen Y."/>
            <person name="Xu X."/>
            <person name="Zhang Y."/>
            <person name="Luo S."/>
            <person name="Chen H."/>
            <person name="Gao J."/>
            <person name="Mao Z."/>
            <person name="Pires J.C."/>
            <person name="Luo M."/>
            <person name="Kudrna D."/>
            <person name="Wing R.A."/>
            <person name="Meyers B.C."/>
            <person name="Yi K."/>
            <person name="Kong H."/>
            <person name="Lavrijsen P."/>
            <person name="Sunseri F."/>
            <person name="Falavigna A."/>
            <person name="Ye Y."/>
            <person name="Leebens-Mack J.H."/>
            <person name="Chen G."/>
        </authorList>
    </citation>
    <scope>NUCLEOTIDE SEQUENCE [LARGE SCALE GENOMIC DNA]</scope>
    <source>
        <strain evidence="3">cv. DH0086</strain>
    </source>
</reference>
<dbReference type="PANTHER" id="PTHR33735:SF10">
    <property type="entry name" value="EXPRESSED PROTEIN"/>
    <property type="match status" value="1"/>
</dbReference>
<gene>
    <name evidence="2" type="ORF">A4U43_C03F18690</name>
</gene>
<organism evidence="2 3">
    <name type="scientific">Asparagus officinalis</name>
    <name type="common">Garden asparagus</name>
    <dbReference type="NCBI Taxonomy" id="4686"/>
    <lineage>
        <taxon>Eukaryota</taxon>
        <taxon>Viridiplantae</taxon>
        <taxon>Streptophyta</taxon>
        <taxon>Embryophyta</taxon>
        <taxon>Tracheophyta</taxon>
        <taxon>Spermatophyta</taxon>
        <taxon>Magnoliopsida</taxon>
        <taxon>Liliopsida</taxon>
        <taxon>Asparagales</taxon>
        <taxon>Asparagaceae</taxon>
        <taxon>Asparagoideae</taxon>
        <taxon>Asparagus</taxon>
    </lineage>
</organism>
<keyword evidence="3" id="KW-1185">Reference proteome</keyword>
<dbReference type="PANTHER" id="PTHR33735">
    <property type="entry name" value="EXPRESSED PROTEIN"/>
    <property type="match status" value="1"/>
</dbReference>
<evidence type="ECO:0000313" key="3">
    <source>
        <dbReference type="Proteomes" id="UP000243459"/>
    </source>
</evidence>
<sequence length="153" mass="17042">MRSIHSTDGNGGELNTGIPRKDSSELTTLFKAPNWLLQAKMDFGFDGMALSPNLEEITRRKTNHLDMHLAEVVYEIDNTVEMIEKVAEVTEKISSEIAELLPDGGGMKQVALKVEHASEEVLKDAQTIDNFFHKVEEQVEGKDVDSSRKQGTL</sequence>
<evidence type="ECO:0000256" key="1">
    <source>
        <dbReference type="SAM" id="MobiDB-lite"/>
    </source>
</evidence>
<dbReference type="Gramene" id="ONK75609">
    <property type="protein sequence ID" value="ONK75609"/>
    <property type="gene ID" value="A4U43_C03F18690"/>
</dbReference>